<dbReference type="OrthoDB" id="251278at2"/>
<protein>
    <recommendedName>
        <fullName evidence="5">Secreted protein</fullName>
    </recommendedName>
</protein>
<feature type="region of interest" description="Disordered" evidence="1">
    <location>
        <begin position="183"/>
        <end position="208"/>
    </location>
</feature>
<sequence precursor="true">MQFPVKHPKLHLCCALFAFVATLCACSGLFAQNQWLVLTNGQTIEGNISLDDDRYTVEMQNGSRIIIGADRVNFVADSISDIYWDKWSRVDPTDANSHISLFRWCLKHDLLDEAQQQIDLVAKIENLEDQASHLTRMAQELELVFTRIEKEALLAKQKEIEALQIRSLPEIETGRKPEFAAVPTIPSTPIDEEGRPVRRLEPMPQRGPDVASEVELVDFEEDVAPAPKPLTRRSKPAWVNNRQLDRETRMMADGTVSFYKRHLEPTLIENCIQCHDSRSVAMPLSKRSFGQTIPRRMSQQNLHFVMEQVDRSNPLASKLLSMATMAHGEQSSAAFSANDPFVFELKKWSVAVSTDPARWLMQLAEESYVSPIPAASQDRPEVQSELPEQPKPQQQSVETAEQTANEVIEVESPAVDPYDPSEFNRK</sequence>
<feature type="compositionally biased region" description="Polar residues" evidence="1">
    <location>
        <begin position="391"/>
        <end position="405"/>
    </location>
</feature>
<reference evidence="3 4" key="1">
    <citation type="submission" date="2019-08" db="EMBL/GenBank/DDBJ databases">
        <title>Deep-cultivation of Planctomycetes and their phenomic and genomic characterization uncovers novel biology.</title>
        <authorList>
            <person name="Wiegand S."/>
            <person name="Jogler M."/>
            <person name="Boedeker C."/>
            <person name="Pinto D."/>
            <person name="Vollmers J."/>
            <person name="Rivas-Marin E."/>
            <person name="Kohn T."/>
            <person name="Peeters S.H."/>
            <person name="Heuer A."/>
            <person name="Rast P."/>
            <person name="Oberbeckmann S."/>
            <person name="Bunk B."/>
            <person name="Jeske O."/>
            <person name="Meyerdierks A."/>
            <person name="Storesund J.E."/>
            <person name="Kallscheuer N."/>
            <person name="Luecker S."/>
            <person name="Lage O.M."/>
            <person name="Pohl T."/>
            <person name="Merkel B.J."/>
            <person name="Hornburger P."/>
            <person name="Mueller R.-W."/>
            <person name="Bruemmer F."/>
            <person name="Labrenz M."/>
            <person name="Spormann A.M."/>
            <person name="Op den Camp H."/>
            <person name="Overmann J."/>
            <person name="Amann R."/>
            <person name="Jetten M.S.M."/>
            <person name="Mascher T."/>
            <person name="Medema M.H."/>
            <person name="Devos D.P."/>
            <person name="Kaster A.-K."/>
            <person name="Ovreas L."/>
            <person name="Rohde M."/>
            <person name="Galperin M.Y."/>
            <person name="Jogler C."/>
        </authorList>
    </citation>
    <scope>NUCLEOTIDE SEQUENCE [LARGE SCALE GENOMIC DNA]</scope>
    <source>
        <strain evidence="3 4">FC18</strain>
    </source>
</reference>
<accession>A0A5B9P8M7</accession>
<proteinExistence type="predicted"/>
<dbReference type="EMBL" id="CP042912">
    <property type="protein sequence ID" value="QEG21230.1"/>
    <property type="molecule type" value="Genomic_DNA"/>
</dbReference>
<dbReference type="KEGG" id="mff:MFFC18_10850"/>
<feature type="compositionally biased region" description="Basic and acidic residues" evidence="1">
    <location>
        <begin position="192"/>
        <end position="201"/>
    </location>
</feature>
<gene>
    <name evidence="3" type="ORF">MFFC18_10850</name>
</gene>
<feature type="region of interest" description="Disordered" evidence="1">
    <location>
        <begin position="373"/>
        <end position="426"/>
    </location>
</feature>
<dbReference type="PROSITE" id="PS51257">
    <property type="entry name" value="PROKAR_LIPOPROTEIN"/>
    <property type="match status" value="1"/>
</dbReference>
<evidence type="ECO:0000256" key="2">
    <source>
        <dbReference type="SAM" id="SignalP"/>
    </source>
</evidence>
<keyword evidence="4" id="KW-1185">Reference proteome</keyword>
<evidence type="ECO:0008006" key="5">
    <source>
        <dbReference type="Google" id="ProtNLM"/>
    </source>
</evidence>
<organism evidence="3 4">
    <name type="scientific">Mariniblastus fucicola</name>
    <dbReference type="NCBI Taxonomy" id="980251"/>
    <lineage>
        <taxon>Bacteria</taxon>
        <taxon>Pseudomonadati</taxon>
        <taxon>Planctomycetota</taxon>
        <taxon>Planctomycetia</taxon>
        <taxon>Pirellulales</taxon>
        <taxon>Pirellulaceae</taxon>
        <taxon>Mariniblastus</taxon>
    </lineage>
</organism>
<evidence type="ECO:0000313" key="4">
    <source>
        <dbReference type="Proteomes" id="UP000322214"/>
    </source>
</evidence>
<dbReference type="Proteomes" id="UP000322214">
    <property type="component" value="Chromosome"/>
</dbReference>
<feature type="signal peptide" evidence="2">
    <location>
        <begin position="1"/>
        <end position="25"/>
    </location>
</feature>
<evidence type="ECO:0000313" key="3">
    <source>
        <dbReference type="EMBL" id="QEG21230.1"/>
    </source>
</evidence>
<dbReference type="AlphaFoldDB" id="A0A5B9P8M7"/>
<name>A0A5B9P8M7_9BACT</name>
<keyword evidence="2" id="KW-0732">Signal</keyword>
<feature type="chain" id="PRO_5022911404" description="Secreted protein" evidence="2">
    <location>
        <begin position="26"/>
        <end position="426"/>
    </location>
</feature>
<evidence type="ECO:0000256" key="1">
    <source>
        <dbReference type="SAM" id="MobiDB-lite"/>
    </source>
</evidence>